<reference evidence="2" key="1">
    <citation type="submission" date="2018-02" db="EMBL/GenBank/DDBJ databases">
        <authorList>
            <person name="Moore K."/>
            <person name="Momper L."/>
        </authorList>
    </citation>
    <scope>NUCLEOTIDE SEQUENCE [LARGE SCALE GENOMIC DNA]</scope>
    <source>
        <strain evidence="2">ULC18</strain>
    </source>
</reference>
<dbReference type="EMBL" id="PVWK01000083">
    <property type="protein sequence ID" value="PSB28049.1"/>
    <property type="molecule type" value="Genomic_DNA"/>
</dbReference>
<dbReference type="InterPro" id="IPR054053">
    <property type="entry name" value="DUF6887"/>
</dbReference>
<protein>
    <submittedName>
        <fullName evidence="1">Uncharacterized protein</fullName>
    </submittedName>
</protein>
<dbReference type="OrthoDB" id="574249at2"/>
<evidence type="ECO:0000313" key="1">
    <source>
        <dbReference type="EMBL" id="PSB28049.1"/>
    </source>
</evidence>
<comment type="caution">
    <text evidence="1">The sequence shown here is derived from an EMBL/GenBank/DDBJ whole genome shotgun (WGS) entry which is preliminary data.</text>
</comment>
<dbReference type="Pfam" id="PF21826">
    <property type="entry name" value="DUF6887"/>
    <property type="match status" value="1"/>
</dbReference>
<keyword evidence="2" id="KW-1185">Reference proteome</keyword>
<accession>A0A2T1E5M8</accession>
<gene>
    <name evidence="1" type="ORF">C7B82_14445</name>
</gene>
<dbReference type="Proteomes" id="UP000239576">
    <property type="component" value="Unassembled WGS sequence"/>
</dbReference>
<dbReference type="AlphaFoldDB" id="A0A2T1E5M8"/>
<sequence length="69" mass="7973">MSVKPDFAMMTTPQLRAYVLEHRSDDEALQAYLDRRHAENPNSRVYRAEDDVSEAIAAYLESKRQQEAS</sequence>
<reference evidence="1 2" key="2">
    <citation type="submission" date="2018-03" db="EMBL/GenBank/DDBJ databases">
        <title>The ancient ancestry and fast evolution of plastids.</title>
        <authorList>
            <person name="Moore K.R."/>
            <person name="Magnabosco C."/>
            <person name="Momper L."/>
            <person name="Gold D.A."/>
            <person name="Bosak T."/>
            <person name="Fournier G.P."/>
        </authorList>
    </citation>
    <scope>NUCLEOTIDE SEQUENCE [LARGE SCALE GENOMIC DNA]</scope>
    <source>
        <strain evidence="1 2">ULC18</strain>
    </source>
</reference>
<organism evidence="1 2">
    <name type="scientific">Stenomitos frigidus ULC18</name>
    <dbReference type="NCBI Taxonomy" id="2107698"/>
    <lineage>
        <taxon>Bacteria</taxon>
        <taxon>Bacillati</taxon>
        <taxon>Cyanobacteriota</taxon>
        <taxon>Cyanophyceae</taxon>
        <taxon>Leptolyngbyales</taxon>
        <taxon>Leptolyngbyaceae</taxon>
        <taxon>Stenomitos</taxon>
    </lineage>
</organism>
<evidence type="ECO:0000313" key="2">
    <source>
        <dbReference type="Proteomes" id="UP000239576"/>
    </source>
</evidence>
<name>A0A2T1E5M8_9CYAN</name>
<dbReference type="RefSeq" id="WP_106256991.1">
    <property type="nucleotide sequence ID" value="NZ_CAWNSW010000092.1"/>
</dbReference>
<proteinExistence type="predicted"/>